<reference evidence="2" key="1">
    <citation type="submission" date="2020-05" db="EMBL/GenBank/DDBJ databases">
        <title>Mycena genomes resolve the evolution of fungal bioluminescence.</title>
        <authorList>
            <person name="Tsai I.J."/>
        </authorList>
    </citation>
    <scope>NUCLEOTIDE SEQUENCE</scope>
    <source>
        <strain evidence="2">171206Taipei</strain>
    </source>
</reference>
<dbReference type="Proteomes" id="UP000636479">
    <property type="component" value="Unassembled WGS sequence"/>
</dbReference>
<dbReference type="GO" id="GO:0005739">
    <property type="term" value="C:mitochondrion"/>
    <property type="evidence" value="ECO:0007669"/>
    <property type="project" value="TreeGrafter"/>
</dbReference>
<dbReference type="AlphaFoldDB" id="A0A8H6TA66"/>
<dbReference type="GeneID" id="59339634"/>
<sequence>MSRLVRSARDRWGRLSRTSRFLIGTSSIGYLFYLWNKRDKQPSTKPVSLRKPAKGIFRVDSVGLGASMPFEQASSVWIETGKHEWFLSGVYAGYWGEGSATILGSQLLKSLNASLITLYSRSKQPDNRRVYQSFITAFTGLDDTLIKPVKILLKDDSAEGMRKNLAAILFGISYPGSGALATFFDSAVQRFHVALVGDSRAVLGRRRKTDDGKIMYDVHVLSEDQTVNNPQEVARLLAAHPNEPELLDRLFRDCGRKITRAFGDGMMKWSRDFQIWLRQNTLSDEPSPFCLTPPYLSAEPEVTTTDIHPGDFVILASRGLWNSLTNEEVVGLVGLWLDGDRHNKNVDILDKTGGHRTFERDSLPVILTDNGSESHYRRWPAAKKVFVNMEENAAVHLVKNAIGGADLDLVKALMKTHVPRAAQFHDDIYVCLDAAYKYTPMNSEYWHNLWPFFSSTTGTELQLIRQAIISFQIAGSG</sequence>
<dbReference type="EMBL" id="JACAZF010000001">
    <property type="protein sequence ID" value="KAF7315005.1"/>
    <property type="molecule type" value="Genomic_DNA"/>
</dbReference>
<proteinExistence type="predicted"/>
<dbReference type="SUPFAM" id="SSF81606">
    <property type="entry name" value="PP2C-like"/>
    <property type="match status" value="1"/>
</dbReference>
<dbReference type="RefSeq" id="XP_037225028.1">
    <property type="nucleotide sequence ID" value="XM_037357118.1"/>
</dbReference>
<evidence type="ECO:0000313" key="2">
    <source>
        <dbReference type="EMBL" id="KAF7315005.1"/>
    </source>
</evidence>
<gene>
    <name evidence="2" type="ORF">MIND_00014600</name>
</gene>
<dbReference type="OrthoDB" id="420076at2759"/>
<evidence type="ECO:0000259" key="1">
    <source>
        <dbReference type="PROSITE" id="PS51746"/>
    </source>
</evidence>
<dbReference type="PANTHER" id="PTHR13832">
    <property type="entry name" value="PROTEIN PHOSPHATASE 2C"/>
    <property type="match status" value="1"/>
</dbReference>
<dbReference type="Gene3D" id="3.60.40.10">
    <property type="entry name" value="PPM-type phosphatase domain"/>
    <property type="match status" value="1"/>
</dbReference>
<dbReference type="InterPro" id="IPR036457">
    <property type="entry name" value="PPM-type-like_dom_sf"/>
</dbReference>
<comment type="caution">
    <text evidence="2">The sequence shown here is derived from an EMBL/GenBank/DDBJ whole genome shotgun (WGS) entry which is preliminary data.</text>
</comment>
<protein>
    <submittedName>
        <fullName evidence="2">PPM-type phosphatase domain-containing protein</fullName>
    </submittedName>
</protein>
<feature type="domain" description="PPM-type phosphatase" evidence="1">
    <location>
        <begin position="56"/>
        <end position="370"/>
    </location>
</feature>
<dbReference type="PANTHER" id="PTHR13832:SF792">
    <property type="entry name" value="GM14286P"/>
    <property type="match status" value="1"/>
</dbReference>
<dbReference type="InterPro" id="IPR001932">
    <property type="entry name" value="PPM-type_phosphatase-like_dom"/>
</dbReference>
<dbReference type="InterPro" id="IPR015655">
    <property type="entry name" value="PP2C"/>
</dbReference>
<keyword evidence="3" id="KW-1185">Reference proteome</keyword>
<evidence type="ECO:0000313" key="3">
    <source>
        <dbReference type="Proteomes" id="UP000636479"/>
    </source>
</evidence>
<accession>A0A8H6TA66</accession>
<organism evidence="2 3">
    <name type="scientific">Mycena indigotica</name>
    <dbReference type="NCBI Taxonomy" id="2126181"/>
    <lineage>
        <taxon>Eukaryota</taxon>
        <taxon>Fungi</taxon>
        <taxon>Dikarya</taxon>
        <taxon>Basidiomycota</taxon>
        <taxon>Agaricomycotina</taxon>
        <taxon>Agaricomycetes</taxon>
        <taxon>Agaricomycetidae</taxon>
        <taxon>Agaricales</taxon>
        <taxon>Marasmiineae</taxon>
        <taxon>Mycenaceae</taxon>
        <taxon>Mycena</taxon>
    </lineage>
</organism>
<dbReference type="CDD" id="cd00143">
    <property type="entry name" value="PP2Cc"/>
    <property type="match status" value="1"/>
</dbReference>
<dbReference type="Pfam" id="PF00481">
    <property type="entry name" value="PP2C"/>
    <property type="match status" value="1"/>
</dbReference>
<name>A0A8H6TA66_9AGAR</name>
<dbReference type="SMART" id="SM00332">
    <property type="entry name" value="PP2Cc"/>
    <property type="match status" value="1"/>
</dbReference>
<dbReference type="GO" id="GO:0004741">
    <property type="term" value="F:[pyruvate dehydrogenase (acetyl-transferring)]-phosphatase activity"/>
    <property type="evidence" value="ECO:0007669"/>
    <property type="project" value="TreeGrafter"/>
</dbReference>
<dbReference type="PROSITE" id="PS51746">
    <property type="entry name" value="PPM_2"/>
    <property type="match status" value="1"/>
</dbReference>